<evidence type="ECO:0000313" key="3">
    <source>
        <dbReference type="Proteomes" id="UP000658514"/>
    </source>
</evidence>
<organism evidence="2 3">
    <name type="scientific">Calothrix parietina FACHB-288</name>
    <dbReference type="NCBI Taxonomy" id="2692896"/>
    <lineage>
        <taxon>Bacteria</taxon>
        <taxon>Bacillati</taxon>
        <taxon>Cyanobacteriota</taxon>
        <taxon>Cyanophyceae</taxon>
        <taxon>Nostocales</taxon>
        <taxon>Calotrichaceae</taxon>
        <taxon>Calothrix</taxon>
    </lineage>
</organism>
<reference evidence="2 3" key="1">
    <citation type="journal article" date="2020" name="ISME J.">
        <title>Comparative genomics reveals insights into cyanobacterial evolution and habitat adaptation.</title>
        <authorList>
            <person name="Chen M.Y."/>
            <person name="Teng W.K."/>
            <person name="Zhao L."/>
            <person name="Hu C.X."/>
            <person name="Zhou Y.K."/>
            <person name="Han B.P."/>
            <person name="Song L.R."/>
            <person name="Shu W.S."/>
        </authorList>
    </citation>
    <scope>NUCLEOTIDE SEQUENCE [LARGE SCALE GENOMIC DNA]</scope>
    <source>
        <strain evidence="2 3">FACHB-288</strain>
    </source>
</reference>
<feature type="region of interest" description="Disordered" evidence="1">
    <location>
        <begin position="370"/>
        <end position="397"/>
    </location>
</feature>
<proteinExistence type="predicted"/>
<evidence type="ECO:0000313" key="2">
    <source>
        <dbReference type="EMBL" id="MBD2198653.1"/>
    </source>
</evidence>
<dbReference type="Pfam" id="PF13365">
    <property type="entry name" value="Trypsin_2"/>
    <property type="match status" value="1"/>
</dbReference>
<comment type="caution">
    <text evidence="2">The sequence shown here is derived from an EMBL/GenBank/DDBJ whole genome shotgun (WGS) entry which is preliminary data.</text>
</comment>
<dbReference type="SUPFAM" id="SSF50494">
    <property type="entry name" value="Trypsin-like serine proteases"/>
    <property type="match status" value="1"/>
</dbReference>
<dbReference type="InterPro" id="IPR009003">
    <property type="entry name" value="Peptidase_S1_PA"/>
</dbReference>
<dbReference type="PANTHER" id="PTHR14389:SF3">
    <property type="entry name" value="PROTEIN FAM111A-LIKE"/>
    <property type="match status" value="1"/>
</dbReference>
<dbReference type="PANTHER" id="PTHR14389">
    <property type="entry name" value="SI:CH1073-475A24.1"/>
    <property type="match status" value="1"/>
</dbReference>
<feature type="compositionally biased region" description="Polar residues" evidence="1">
    <location>
        <begin position="386"/>
        <end position="397"/>
    </location>
</feature>
<dbReference type="Proteomes" id="UP000658514">
    <property type="component" value="Unassembled WGS sequence"/>
</dbReference>
<dbReference type="EMBL" id="JACJQH010000044">
    <property type="protein sequence ID" value="MBD2198653.1"/>
    <property type="molecule type" value="Genomic_DNA"/>
</dbReference>
<protein>
    <submittedName>
        <fullName evidence="2">Trypsin-like peptidase domain-containing protein</fullName>
    </submittedName>
</protein>
<dbReference type="InterPro" id="IPR043504">
    <property type="entry name" value="Peptidase_S1_PA_chymotrypsin"/>
</dbReference>
<name>A0ABR8AH70_9CYAN</name>
<accession>A0ABR8AH70</accession>
<dbReference type="Gene3D" id="2.40.10.10">
    <property type="entry name" value="Trypsin-like serine proteases"/>
    <property type="match status" value="2"/>
</dbReference>
<evidence type="ECO:0000256" key="1">
    <source>
        <dbReference type="SAM" id="MobiDB-lite"/>
    </source>
</evidence>
<dbReference type="RefSeq" id="WP_190546605.1">
    <property type="nucleotide sequence ID" value="NZ_CAWPNO010000078.1"/>
</dbReference>
<sequence>MTELPRQVQQEITQRLTASEKEREKTRQYLQQGELLKADSPERIEKRKMRLLANQRLTMILSKENREALASSLVGEAPKEAQRALERQIGGNDTQPCWFLTRGTELRRTVGRIHIRDASRRIGWGTGFLVAPNLMVTNQHVLDSLETARFSRVEFDYEETFEGEVLLSAIFDLAPEIFFVSHPALGGMDYALVAVTDRARADSRRPDTNLAEFGYNVLVREEGKLAKGEMIHSIHHPEGQPRQVSLRENRLTALQDLWLHYETDTEQGSSGAPLYNNQWEIVGIHHGGVEKRDSEGNILAIGGGHWTPQMGERQKWWYANEGLRISRFVADVEAQVRAALDSNAPPVADRVVTETGHALFEAMLLPSQDRAVPTPSPVVQGDGSFFPQSSPGRFNPE</sequence>
<gene>
    <name evidence="2" type="ORF">H6G24_24745</name>
</gene>
<keyword evidence="3" id="KW-1185">Reference proteome</keyword>